<evidence type="ECO:0000313" key="3">
    <source>
        <dbReference type="EMBL" id="CAJ0968901.1"/>
    </source>
</evidence>
<evidence type="ECO:0000256" key="1">
    <source>
        <dbReference type="ARBA" id="ARBA00006180"/>
    </source>
</evidence>
<dbReference type="InterPro" id="IPR007587">
    <property type="entry name" value="SAPS"/>
</dbReference>
<evidence type="ECO:0000256" key="2">
    <source>
        <dbReference type="SAM" id="MobiDB-lite"/>
    </source>
</evidence>
<feature type="region of interest" description="Disordered" evidence="2">
    <location>
        <begin position="1"/>
        <end position="77"/>
    </location>
</feature>
<proteinExistence type="inferred from homology"/>
<dbReference type="Proteomes" id="UP001176940">
    <property type="component" value="Unassembled WGS sequence"/>
</dbReference>
<sequence length="317" mass="35470">MVAQSEPVCFSMASPADEAHLPAAEQHPPRKEGSARSSTKSGGLPTEKRSTARQRSVKDDLPKTAPPEPRRYPFSDEELNSWSKVPKVDAAVASTSKQSVLPVEDSGVLPDPLDRKAESLLKRSWEGCRCISRLPTFSGQVSWLSEHSPASTLVKELEGGRTDKTKALYESVPGCVMAGIDLKDAYYHLPIHTKHQRYLRVAVNLAGQVGPGLIYSIIECCISALKGNRSPQNRSQEYFATMFWKFDLNTSSHVDKLLEKEDVTLLELMDEDDLLQECKAQNQRLLDFLCQPQCMEQLVQLITQQPPDKMDEKVRFK</sequence>
<reference evidence="3" key="1">
    <citation type="submission" date="2023-07" db="EMBL/GenBank/DDBJ databases">
        <authorList>
            <person name="Stuckert A."/>
        </authorList>
    </citation>
    <scope>NUCLEOTIDE SEQUENCE</scope>
</reference>
<dbReference type="EMBL" id="CAUEEQ010079779">
    <property type="protein sequence ID" value="CAJ0968901.1"/>
    <property type="molecule type" value="Genomic_DNA"/>
</dbReference>
<feature type="compositionally biased region" description="Basic and acidic residues" evidence="2">
    <location>
        <begin position="46"/>
        <end position="74"/>
    </location>
</feature>
<protein>
    <submittedName>
        <fullName evidence="3">Uncharacterized protein</fullName>
    </submittedName>
</protein>
<name>A0ABN9MQ27_9NEOB</name>
<evidence type="ECO:0000313" key="4">
    <source>
        <dbReference type="Proteomes" id="UP001176940"/>
    </source>
</evidence>
<accession>A0ABN9MQ27</accession>
<comment type="caution">
    <text evidence="3">The sequence shown here is derived from an EMBL/GenBank/DDBJ whole genome shotgun (WGS) entry which is preliminary data.</text>
</comment>
<dbReference type="Gene3D" id="1.10.287.3160">
    <property type="match status" value="1"/>
</dbReference>
<organism evidence="3 4">
    <name type="scientific">Ranitomeya imitator</name>
    <name type="common">mimic poison frog</name>
    <dbReference type="NCBI Taxonomy" id="111125"/>
    <lineage>
        <taxon>Eukaryota</taxon>
        <taxon>Metazoa</taxon>
        <taxon>Chordata</taxon>
        <taxon>Craniata</taxon>
        <taxon>Vertebrata</taxon>
        <taxon>Euteleostomi</taxon>
        <taxon>Amphibia</taxon>
        <taxon>Batrachia</taxon>
        <taxon>Anura</taxon>
        <taxon>Neobatrachia</taxon>
        <taxon>Hyloidea</taxon>
        <taxon>Dendrobatidae</taxon>
        <taxon>Dendrobatinae</taxon>
        <taxon>Ranitomeya</taxon>
    </lineage>
</organism>
<dbReference type="PANTHER" id="PTHR12634">
    <property type="entry name" value="SIT4 YEAST -ASSOCIATING PROTEIN-RELATED"/>
    <property type="match status" value="1"/>
</dbReference>
<comment type="similarity">
    <text evidence="1">Belongs to the SAPS family.</text>
</comment>
<dbReference type="PANTHER" id="PTHR12634:SF15">
    <property type="entry name" value="SERINE_THREONINE-PROTEIN PHOSPHATASE 6 REGULATORY SUBUNIT 2"/>
    <property type="match status" value="1"/>
</dbReference>
<gene>
    <name evidence="3" type="ORF">RIMI_LOCUS23509293</name>
</gene>
<keyword evidence="4" id="KW-1185">Reference proteome</keyword>